<comment type="caution">
    <text evidence="2">The sequence shown here is derived from an EMBL/GenBank/DDBJ whole genome shotgun (WGS) entry which is preliminary data.</text>
</comment>
<dbReference type="Proteomes" id="UP001215280">
    <property type="component" value="Unassembled WGS sequence"/>
</dbReference>
<keyword evidence="3" id="KW-1185">Reference proteome</keyword>
<protein>
    <submittedName>
        <fullName evidence="2">Uncharacterized protein</fullName>
    </submittedName>
</protein>
<feature type="region of interest" description="Disordered" evidence="1">
    <location>
        <begin position="114"/>
        <end position="218"/>
    </location>
</feature>
<accession>A0AAD7KAG8</accession>
<organism evidence="2 3">
    <name type="scientific">Mycena maculata</name>
    <dbReference type="NCBI Taxonomy" id="230809"/>
    <lineage>
        <taxon>Eukaryota</taxon>
        <taxon>Fungi</taxon>
        <taxon>Dikarya</taxon>
        <taxon>Basidiomycota</taxon>
        <taxon>Agaricomycotina</taxon>
        <taxon>Agaricomycetes</taxon>
        <taxon>Agaricomycetidae</taxon>
        <taxon>Agaricales</taxon>
        <taxon>Marasmiineae</taxon>
        <taxon>Mycenaceae</taxon>
        <taxon>Mycena</taxon>
    </lineage>
</organism>
<proteinExistence type="predicted"/>
<dbReference type="AlphaFoldDB" id="A0AAD7KAG8"/>
<feature type="compositionally biased region" description="Polar residues" evidence="1">
    <location>
        <begin position="134"/>
        <end position="145"/>
    </location>
</feature>
<evidence type="ECO:0000313" key="3">
    <source>
        <dbReference type="Proteomes" id="UP001215280"/>
    </source>
</evidence>
<dbReference type="EMBL" id="JARJLG010000004">
    <property type="protein sequence ID" value="KAJ7781746.1"/>
    <property type="molecule type" value="Genomic_DNA"/>
</dbReference>
<gene>
    <name evidence="2" type="ORF">DFH07DRAFT_385756</name>
</gene>
<sequence>MPSDLGRGRHTNGTDCPILSCARIRPTAGCHARSTYNHDPEQVRNVDPVVALVPKAASTSDRQITLQLDCRHPDWSGARYRALVEWFKARGKSVDIFPCRPLVAETMWDMAARAAQRHGDERTIVPPVDDEQRPSTGNDRASNVPSGDKNGLEPQNIRKTVVPTTSAPPDTQDINVPRGGSTLVLSSEPLKDRPSSNTGMITPGENVRDTSQGSEGQVPGTHAQLFGSLHGIAPTANTRISPPANRMSLGTSHRLLQSTNMRDASQPSLRHLPPRYYRILLLPVD</sequence>
<evidence type="ECO:0000313" key="2">
    <source>
        <dbReference type="EMBL" id="KAJ7781746.1"/>
    </source>
</evidence>
<reference evidence="2" key="1">
    <citation type="submission" date="2023-03" db="EMBL/GenBank/DDBJ databases">
        <title>Massive genome expansion in bonnet fungi (Mycena s.s.) driven by repeated elements and novel gene families across ecological guilds.</title>
        <authorList>
            <consortium name="Lawrence Berkeley National Laboratory"/>
            <person name="Harder C.B."/>
            <person name="Miyauchi S."/>
            <person name="Viragh M."/>
            <person name="Kuo A."/>
            <person name="Thoen E."/>
            <person name="Andreopoulos B."/>
            <person name="Lu D."/>
            <person name="Skrede I."/>
            <person name="Drula E."/>
            <person name="Henrissat B."/>
            <person name="Morin E."/>
            <person name="Kohler A."/>
            <person name="Barry K."/>
            <person name="LaButti K."/>
            <person name="Morin E."/>
            <person name="Salamov A."/>
            <person name="Lipzen A."/>
            <person name="Mereny Z."/>
            <person name="Hegedus B."/>
            <person name="Baldrian P."/>
            <person name="Stursova M."/>
            <person name="Weitz H."/>
            <person name="Taylor A."/>
            <person name="Grigoriev I.V."/>
            <person name="Nagy L.G."/>
            <person name="Martin F."/>
            <person name="Kauserud H."/>
        </authorList>
    </citation>
    <scope>NUCLEOTIDE SEQUENCE</scope>
    <source>
        <strain evidence="2">CBHHK188m</strain>
    </source>
</reference>
<feature type="compositionally biased region" description="Polar residues" evidence="1">
    <location>
        <begin position="162"/>
        <end position="174"/>
    </location>
</feature>
<name>A0AAD7KAG8_9AGAR</name>
<evidence type="ECO:0000256" key="1">
    <source>
        <dbReference type="SAM" id="MobiDB-lite"/>
    </source>
</evidence>